<protein>
    <recommendedName>
        <fullName evidence="3">IDEAL domain-containing protein</fullName>
    </recommendedName>
</protein>
<sequence length="158" mass="18295">MYDEIDYITKEELLRNNFHGLHKGKVYEIVGNVHRNTVFAESFIQTSFLIRKSGSHSIFFKIDGSPKYFTGLFSLYAIIRAAKNVADREEDLLELGVIDEPEYQEIIIEQFPAMEHSTGLELIRTIDDSRLKLAKMIKEDLLVEAKNYNLVDSMDIFL</sequence>
<dbReference type="RefSeq" id="WP_221876001.1">
    <property type="nucleotide sequence ID" value="NZ_JACWFH010000043.1"/>
</dbReference>
<comment type="caution">
    <text evidence="1">The sequence shown here is derived from an EMBL/GenBank/DDBJ whole genome shotgun (WGS) entry which is preliminary data.</text>
</comment>
<organism evidence="1 2">
    <name type="scientific">Mesobacillus maritimus</name>
    <dbReference type="NCBI Taxonomy" id="1643336"/>
    <lineage>
        <taxon>Bacteria</taxon>
        <taxon>Bacillati</taxon>
        <taxon>Bacillota</taxon>
        <taxon>Bacilli</taxon>
        <taxon>Bacillales</taxon>
        <taxon>Bacillaceae</taxon>
        <taxon>Mesobacillus</taxon>
    </lineage>
</organism>
<proteinExistence type="predicted"/>
<evidence type="ECO:0000313" key="2">
    <source>
        <dbReference type="Proteomes" id="UP000769780"/>
    </source>
</evidence>
<keyword evidence="2" id="KW-1185">Reference proteome</keyword>
<accession>A0ABS7KBN6</accession>
<evidence type="ECO:0000313" key="1">
    <source>
        <dbReference type="EMBL" id="MBY0099687.1"/>
    </source>
</evidence>
<dbReference type="Proteomes" id="UP000769780">
    <property type="component" value="Unassembled WGS sequence"/>
</dbReference>
<name>A0ABS7KBN6_9BACI</name>
<evidence type="ECO:0008006" key="3">
    <source>
        <dbReference type="Google" id="ProtNLM"/>
    </source>
</evidence>
<gene>
    <name evidence="1" type="ORF">H0185_23450</name>
</gene>
<dbReference type="EMBL" id="JACWFH010000043">
    <property type="protein sequence ID" value="MBY0099687.1"/>
    <property type="molecule type" value="Genomic_DNA"/>
</dbReference>
<reference evidence="1 2" key="1">
    <citation type="submission" date="2020-07" db="EMBL/GenBank/DDBJ databases">
        <title>Fungal Genomes of the International Space Station.</title>
        <authorList>
            <person name="Seuylemezian A."/>
            <person name="Singh N.K."/>
            <person name="Wood J."/>
            <person name="Venkateswaran K."/>
        </authorList>
    </citation>
    <scope>NUCLEOTIDE SEQUENCE [LARGE SCALE GENOMIC DNA]</scope>
    <source>
        <strain evidence="1 2">PL-B2</strain>
    </source>
</reference>